<keyword evidence="3" id="KW-1185">Reference proteome</keyword>
<dbReference type="EMBL" id="KL198151">
    <property type="protein sequence ID" value="KDQ06170.1"/>
    <property type="molecule type" value="Genomic_DNA"/>
</dbReference>
<sequence>MAPAHLYLTSQDSALTFKHSTHPRLVLHSDRSSPITYGTHRLQRPCPVSVPSLSGLHQEPASAGHGALDPVTMDGSSEVHSIDLEISHISILPPSFEDLPGPDESRPAPWSVEQPSSSDSESASSGVVSSATSRATSKLVPCAIHSHSRRIHSAPPIEVPRRRFLRRQSIVIEDKLEVSTIAVASHKFGAVPAPTELALNKMPPITPAPHNTDVDFRALADDDRLDLASRHSAPPEMEEQVAAHPSTPGYTLGASSYPTSSHRRSPLSPCNRRSAPLDGGELALLGPSSDGATQSGQDSQALQIPSPRRKTKLRNRDDYCHWYRSDGEEPLSAPPGNLNDAQLGDVFIHHHTQEDVPQVWIHQEDATWKVAMAGVTPHPVLEGRVLVIRTQAEK</sequence>
<feature type="compositionally biased region" description="Low complexity" evidence="1">
    <location>
        <begin position="111"/>
        <end position="132"/>
    </location>
</feature>
<reference evidence="3" key="1">
    <citation type="journal article" date="2014" name="Proc. Natl. Acad. Sci. U.S.A.">
        <title>Extensive sampling of basidiomycete genomes demonstrates inadequacy of the white-rot/brown-rot paradigm for wood decay fungi.</title>
        <authorList>
            <person name="Riley R."/>
            <person name="Salamov A.A."/>
            <person name="Brown D.W."/>
            <person name="Nagy L.G."/>
            <person name="Floudas D."/>
            <person name="Held B.W."/>
            <person name="Levasseur A."/>
            <person name="Lombard V."/>
            <person name="Morin E."/>
            <person name="Otillar R."/>
            <person name="Lindquist E.A."/>
            <person name="Sun H."/>
            <person name="LaButti K.M."/>
            <person name="Schmutz J."/>
            <person name="Jabbour D."/>
            <person name="Luo H."/>
            <person name="Baker S.E."/>
            <person name="Pisabarro A.G."/>
            <person name="Walton J.D."/>
            <person name="Blanchette R.A."/>
            <person name="Henrissat B."/>
            <person name="Martin F."/>
            <person name="Cullen D."/>
            <person name="Hibbett D.S."/>
            <person name="Grigoriev I.V."/>
        </authorList>
    </citation>
    <scope>NUCLEOTIDE SEQUENCE [LARGE SCALE GENOMIC DNA]</scope>
    <source>
        <strain evidence="3">FD-172 SS1</strain>
    </source>
</reference>
<dbReference type="AlphaFoldDB" id="A0A067LV80"/>
<evidence type="ECO:0000313" key="3">
    <source>
        <dbReference type="Proteomes" id="UP000027195"/>
    </source>
</evidence>
<dbReference type="InParanoid" id="A0A067LV80"/>
<dbReference type="OrthoDB" id="2693109at2759"/>
<evidence type="ECO:0000313" key="2">
    <source>
        <dbReference type="EMBL" id="KDQ06170.1"/>
    </source>
</evidence>
<feature type="region of interest" description="Disordered" evidence="1">
    <location>
        <begin position="53"/>
        <end position="75"/>
    </location>
</feature>
<name>A0A067LV80_BOTB1</name>
<feature type="region of interest" description="Disordered" evidence="1">
    <location>
        <begin position="232"/>
        <end position="312"/>
    </location>
</feature>
<proteinExistence type="predicted"/>
<organism evidence="2 3">
    <name type="scientific">Botryobasidium botryosum (strain FD-172 SS1)</name>
    <dbReference type="NCBI Taxonomy" id="930990"/>
    <lineage>
        <taxon>Eukaryota</taxon>
        <taxon>Fungi</taxon>
        <taxon>Dikarya</taxon>
        <taxon>Basidiomycota</taxon>
        <taxon>Agaricomycotina</taxon>
        <taxon>Agaricomycetes</taxon>
        <taxon>Cantharellales</taxon>
        <taxon>Botryobasidiaceae</taxon>
        <taxon>Botryobasidium</taxon>
    </lineage>
</organism>
<protein>
    <submittedName>
        <fullName evidence="2">Uncharacterized protein</fullName>
    </submittedName>
</protein>
<feature type="compositionally biased region" description="Polar residues" evidence="1">
    <location>
        <begin position="290"/>
        <end position="303"/>
    </location>
</feature>
<accession>A0A067LV80</accession>
<feature type="region of interest" description="Disordered" evidence="1">
    <location>
        <begin position="95"/>
        <end position="132"/>
    </location>
</feature>
<dbReference type="Proteomes" id="UP000027195">
    <property type="component" value="Unassembled WGS sequence"/>
</dbReference>
<evidence type="ECO:0000256" key="1">
    <source>
        <dbReference type="SAM" id="MobiDB-lite"/>
    </source>
</evidence>
<dbReference type="HOGENOM" id="CLU_700177_0_0_1"/>
<gene>
    <name evidence="2" type="ORF">BOTBODRAFT_265025</name>
</gene>